<proteinExistence type="predicted"/>
<feature type="compositionally biased region" description="Polar residues" evidence="1">
    <location>
        <begin position="228"/>
        <end position="242"/>
    </location>
</feature>
<organism evidence="2 3">
    <name type="scientific">Nitrospira defluvii</name>
    <dbReference type="NCBI Taxonomy" id="330214"/>
    <lineage>
        <taxon>Bacteria</taxon>
        <taxon>Pseudomonadati</taxon>
        <taxon>Nitrospirota</taxon>
        <taxon>Nitrospiria</taxon>
        <taxon>Nitrospirales</taxon>
        <taxon>Nitrospiraceae</taxon>
        <taxon>Nitrospira</taxon>
    </lineage>
</organism>
<evidence type="ECO:0008006" key="4">
    <source>
        <dbReference type="Google" id="ProtNLM"/>
    </source>
</evidence>
<dbReference type="AlphaFoldDB" id="D8PCZ8"/>
<reference evidence="2 3" key="1">
    <citation type="journal article" date="2010" name="Proc. Natl. Acad. Sci. U.S.A.">
        <title>A Nitrospira metagenome illuminates the physiology and evolution of globally important nitrite-oxidizing bacteria.</title>
        <authorList>
            <person name="Lucker S."/>
            <person name="Wagner M."/>
            <person name="Maixner F."/>
            <person name="Pelletier E."/>
            <person name="Koch H."/>
            <person name="Vacherie B."/>
            <person name="Rattei T."/>
            <person name="Sinninghe Damste J."/>
            <person name="Spieck E."/>
            <person name="Le Paslier D."/>
            <person name="Daims H."/>
        </authorList>
    </citation>
    <scope>NUCLEOTIDE SEQUENCE [LARGE SCALE GENOMIC DNA]</scope>
</reference>
<feature type="region of interest" description="Disordered" evidence="1">
    <location>
        <begin position="219"/>
        <end position="257"/>
    </location>
</feature>
<dbReference type="Proteomes" id="UP000001660">
    <property type="component" value="Chromosome"/>
</dbReference>
<feature type="region of interest" description="Disordered" evidence="1">
    <location>
        <begin position="282"/>
        <end position="303"/>
    </location>
</feature>
<name>D8PCZ8_9BACT</name>
<keyword evidence="3" id="KW-1185">Reference proteome</keyword>
<dbReference type="HOGENOM" id="CLU_917296_0_0_0"/>
<dbReference type="OrthoDB" id="9820889at2"/>
<evidence type="ECO:0000313" key="2">
    <source>
        <dbReference type="EMBL" id="CBK41107.1"/>
    </source>
</evidence>
<evidence type="ECO:0000256" key="1">
    <source>
        <dbReference type="SAM" id="MobiDB-lite"/>
    </source>
</evidence>
<gene>
    <name evidence="2" type="ORF">NIDE1357</name>
</gene>
<sequence length="303" mass="32793">MRLLIRRPAPTQSRLSSLLLAWQVALPCLLLYACSLGTNLIPVGQGPLGSVALERQATRGTTAKYGTPQTFQASHPAHLTASLTGRLLTGLSVSGLNRPGSSMAQESYPLFSHEEVEFLAPLIATALAQAQPDQQVRFTMQDDGLTTQGALYVYKTTLRVILSRYRSTAADGQTRPETLRLSFTPSQALVPSDAPQSWMIVEPERPRIAVSLEALSQLPPPSPVAADHNSTAEAASTQTSPAIEQRRMQQELQSTKDVVVKQAEELQKLKVELESVRRQLAEKDAAASKAKPKAAPRKPTATP</sequence>
<dbReference type="PROSITE" id="PS51257">
    <property type="entry name" value="PROKAR_LIPOPROTEIN"/>
    <property type="match status" value="1"/>
</dbReference>
<protein>
    <recommendedName>
        <fullName evidence="4">Lipoprotein</fullName>
    </recommendedName>
</protein>
<evidence type="ECO:0000313" key="3">
    <source>
        <dbReference type="Proteomes" id="UP000001660"/>
    </source>
</evidence>
<accession>D8PCZ8</accession>
<dbReference type="EMBL" id="FP929003">
    <property type="protein sequence ID" value="CBK41107.1"/>
    <property type="molecule type" value="Genomic_DNA"/>
</dbReference>
<dbReference type="KEGG" id="nde:NIDE1357"/>